<dbReference type="Gene3D" id="1.20.120.450">
    <property type="entry name" value="dinb family like domain"/>
    <property type="match status" value="1"/>
</dbReference>
<keyword evidence="2" id="KW-1185">Reference proteome</keyword>
<evidence type="ECO:0008006" key="3">
    <source>
        <dbReference type="Google" id="ProtNLM"/>
    </source>
</evidence>
<dbReference type="Pfam" id="PF04978">
    <property type="entry name" value="MST"/>
    <property type="match status" value="1"/>
</dbReference>
<reference evidence="1 2" key="1">
    <citation type="submission" date="2020-07" db="EMBL/GenBank/DDBJ databases">
        <title>Sequencing the genomes of 1000 actinobacteria strains.</title>
        <authorList>
            <person name="Klenk H.-P."/>
        </authorList>
    </citation>
    <scope>NUCLEOTIDE SEQUENCE [LARGE SCALE GENOMIC DNA]</scope>
    <source>
        <strain evidence="1 2">DSM 18448</strain>
    </source>
</reference>
<dbReference type="SUPFAM" id="SSF109854">
    <property type="entry name" value="DinB/YfiT-like putative metalloenzymes"/>
    <property type="match status" value="1"/>
</dbReference>
<comment type="caution">
    <text evidence="1">The sequence shown here is derived from an EMBL/GenBank/DDBJ whole genome shotgun (WGS) entry which is preliminary data.</text>
</comment>
<proteinExistence type="predicted"/>
<dbReference type="AlphaFoldDB" id="A0A852Z8W1"/>
<organism evidence="1 2">
    <name type="scientific">Actinopolymorpha rutila</name>
    <dbReference type="NCBI Taxonomy" id="446787"/>
    <lineage>
        <taxon>Bacteria</taxon>
        <taxon>Bacillati</taxon>
        <taxon>Actinomycetota</taxon>
        <taxon>Actinomycetes</taxon>
        <taxon>Propionibacteriales</taxon>
        <taxon>Actinopolymorphaceae</taxon>
        <taxon>Actinopolymorpha</taxon>
    </lineage>
</organism>
<gene>
    <name evidence="1" type="ORF">F4554_001293</name>
</gene>
<dbReference type="InterPro" id="IPR007061">
    <property type="entry name" value="MST-like"/>
</dbReference>
<accession>A0A852Z8W1</accession>
<dbReference type="InterPro" id="IPR034660">
    <property type="entry name" value="DinB/YfiT-like"/>
</dbReference>
<evidence type="ECO:0000313" key="1">
    <source>
        <dbReference type="EMBL" id="NYH88655.1"/>
    </source>
</evidence>
<dbReference type="EMBL" id="JACBZH010000001">
    <property type="protein sequence ID" value="NYH88655.1"/>
    <property type="molecule type" value="Genomic_DNA"/>
</dbReference>
<dbReference type="RefSeq" id="WP_202889169.1">
    <property type="nucleotide sequence ID" value="NZ_BAAARR010000022.1"/>
</dbReference>
<name>A0A852Z8W1_9ACTN</name>
<protein>
    <recommendedName>
        <fullName evidence="3">DinB superfamily protein</fullName>
    </recommendedName>
</protein>
<sequence>MDEKEYLHARLRGVRDILLWKLDGLSDADIRRPMTSSGTNLLGLVKHVMGSETNYLGETFGRPASQSGIRMPWWEGGSGLDGADMYAVPGESTEYIVDLYRRSCAHADQTITELSLDDIGAVPHSGEKLTLRQALVHTILETGHHAGHADIVRELIDGSIGGRGDMDRIYTDDKTGETWRAVPDEARRREIYERVAASAAAAEQASNGRR</sequence>
<evidence type="ECO:0000313" key="2">
    <source>
        <dbReference type="Proteomes" id="UP000579605"/>
    </source>
</evidence>
<dbReference type="Proteomes" id="UP000579605">
    <property type="component" value="Unassembled WGS sequence"/>
</dbReference>